<dbReference type="EMBL" id="RCMG01001027">
    <property type="protein sequence ID" value="KAG2838613.1"/>
    <property type="molecule type" value="Genomic_DNA"/>
</dbReference>
<evidence type="ECO:0008006" key="5">
    <source>
        <dbReference type="Google" id="ProtNLM"/>
    </source>
</evidence>
<dbReference type="Proteomes" id="UP000760860">
    <property type="component" value="Unassembled WGS sequence"/>
</dbReference>
<dbReference type="AlphaFoldDB" id="A0A8T1FD69"/>
<dbReference type="Proteomes" id="UP000735874">
    <property type="component" value="Unassembled WGS sequence"/>
</dbReference>
<dbReference type="PANTHER" id="PTHR19446">
    <property type="entry name" value="REVERSE TRANSCRIPTASES"/>
    <property type="match status" value="1"/>
</dbReference>
<sequence>MAAAVTAAVAQPAPPPLPAPLPGGAAAATDVAVFSSTTVAPATTSPPPTAFRCRWRHQRVPQSWKQGIVRLIYKKDPREDPANWRPICPQQVIYKTAVNGCGEHNFVALTLIDHACRSRKELHVVWYNLKNAFGSVPQELLWEVLERMGEPPVFVQVCKGLYKDTAFMVGNAADRQTDPVTQLVGVFQGCPLRSHAE</sequence>
<comment type="caution">
    <text evidence="2">The sequence shown here is derived from an EMBL/GenBank/DDBJ whole genome shotgun (WGS) entry which is preliminary data.</text>
</comment>
<accession>A0A8T1FD69</accession>
<reference evidence="2" key="1">
    <citation type="submission" date="2018-10" db="EMBL/GenBank/DDBJ databases">
        <title>Effector identification in a new, highly contiguous assembly of the strawberry crown rot pathogen Phytophthora cactorum.</title>
        <authorList>
            <person name="Armitage A.D."/>
            <person name="Nellist C.F."/>
            <person name="Bates H."/>
            <person name="Vickerstaff R.J."/>
            <person name="Harrison R.J."/>
        </authorList>
    </citation>
    <scope>NUCLEOTIDE SEQUENCE</scope>
    <source>
        <strain evidence="1">15-7</strain>
        <strain evidence="2">P415</strain>
        <strain evidence="3">P421</strain>
    </source>
</reference>
<evidence type="ECO:0000313" key="1">
    <source>
        <dbReference type="EMBL" id="KAG2838613.1"/>
    </source>
</evidence>
<name>A0A8T1FD69_9STRA</name>
<evidence type="ECO:0000313" key="3">
    <source>
        <dbReference type="EMBL" id="KAG3212578.1"/>
    </source>
</evidence>
<dbReference type="Proteomes" id="UP000697107">
    <property type="component" value="Unassembled WGS sequence"/>
</dbReference>
<dbReference type="EMBL" id="RCML01001046">
    <property type="protein sequence ID" value="KAG2966083.1"/>
    <property type="molecule type" value="Genomic_DNA"/>
</dbReference>
<proteinExistence type="predicted"/>
<organism evidence="2 4">
    <name type="scientific">Phytophthora cactorum</name>
    <dbReference type="NCBI Taxonomy" id="29920"/>
    <lineage>
        <taxon>Eukaryota</taxon>
        <taxon>Sar</taxon>
        <taxon>Stramenopiles</taxon>
        <taxon>Oomycota</taxon>
        <taxon>Peronosporomycetes</taxon>
        <taxon>Peronosporales</taxon>
        <taxon>Peronosporaceae</taxon>
        <taxon>Phytophthora</taxon>
    </lineage>
</organism>
<evidence type="ECO:0000313" key="2">
    <source>
        <dbReference type="EMBL" id="KAG2966083.1"/>
    </source>
</evidence>
<protein>
    <recommendedName>
        <fullName evidence="5">Reverse transcriptase domain-containing protein</fullName>
    </recommendedName>
</protein>
<dbReference type="EMBL" id="RCMV01000821">
    <property type="protein sequence ID" value="KAG3212578.1"/>
    <property type="molecule type" value="Genomic_DNA"/>
</dbReference>
<evidence type="ECO:0000313" key="4">
    <source>
        <dbReference type="Proteomes" id="UP000697107"/>
    </source>
</evidence>
<dbReference type="VEuPathDB" id="FungiDB:PC110_g20633"/>
<gene>
    <name evidence="1" type="ORF">PC113_g19634</name>
    <name evidence="2" type="ORF">PC118_g19371</name>
    <name evidence="3" type="ORF">PC129_g16473</name>
</gene>